<dbReference type="InterPro" id="IPR017871">
    <property type="entry name" value="ABC_transporter-like_CS"/>
</dbReference>
<dbReference type="PROSITE" id="PS00211">
    <property type="entry name" value="ABC_TRANSPORTER_1"/>
    <property type="match status" value="1"/>
</dbReference>
<reference evidence="5 6" key="1">
    <citation type="submission" date="2019-09" db="EMBL/GenBank/DDBJ databases">
        <title>In-depth cultivation of the pig gut microbiome towards novel bacterial diversity and tailored functional studies.</title>
        <authorList>
            <person name="Wylensek D."/>
            <person name="Hitch T.C.A."/>
            <person name="Clavel T."/>
        </authorList>
    </citation>
    <scope>NUCLEOTIDE SEQUENCE [LARGE SCALE GENOMIC DNA]</scope>
    <source>
        <strain evidence="5 6">WCA3-693-APC-4?</strain>
    </source>
</reference>
<name>A0A6N7XYQ4_9FIRM</name>
<proteinExistence type="predicted"/>
<dbReference type="InterPro" id="IPR003593">
    <property type="entry name" value="AAA+_ATPase"/>
</dbReference>
<organism evidence="5 6">
    <name type="scientific">Tissierella pigra</name>
    <dbReference type="NCBI Taxonomy" id="2607614"/>
    <lineage>
        <taxon>Bacteria</taxon>
        <taxon>Bacillati</taxon>
        <taxon>Bacillota</taxon>
        <taxon>Tissierellia</taxon>
        <taxon>Tissierellales</taxon>
        <taxon>Tissierellaceae</taxon>
        <taxon>Tissierella</taxon>
    </lineage>
</organism>
<evidence type="ECO:0000256" key="3">
    <source>
        <dbReference type="ARBA" id="ARBA00022840"/>
    </source>
</evidence>
<evidence type="ECO:0000313" key="6">
    <source>
        <dbReference type="Proteomes" id="UP000469523"/>
    </source>
</evidence>
<evidence type="ECO:0000256" key="2">
    <source>
        <dbReference type="ARBA" id="ARBA00022741"/>
    </source>
</evidence>
<keyword evidence="1" id="KW-0813">Transport</keyword>
<dbReference type="PROSITE" id="PS50893">
    <property type="entry name" value="ABC_TRANSPORTER_2"/>
    <property type="match status" value="1"/>
</dbReference>
<dbReference type="EMBL" id="VUNQ01000049">
    <property type="protein sequence ID" value="MSU02957.1"/>
    <property type="molecule type" value="Genomic_DNA"/>
</dbReference>
<dbReference type="GO" id="GO:0005524">
    <property type="term" value="F:ATP binding"/>
    <property type="evidence" value="ECO:0007669"/>
    <property type="project" value="UniProtKB-KW"/>
</dbReference>
<evidence type="ECO:0000256" key="1">
    <source>
        <dbReference type="ARBA" id="ARBA00022448"/>
    </source>
</evidence>
<dbReference type="InterPro" id="IPR050093">
    <property type="entry name" value="ABC_SmlMolc_Importer"/>
</dbReference>
<sequence>MGKEVIKILYVNIKKEFDNFKLDIEFETNGETMALLGASGCGKSMTLKCIAGIEKPDEGEIILNNRILFNSKKKINLLPQKRKVGLLFQSYALFPNMTLRENIAIAVPKDRNNKNEIINEKIEAFSLKGLENNYPHQLSGGQQQRVALARMLVNEPEILMLDEPFSALDEHLRWRMEQEIISILRTYGGNTLYVSHNKDEVFRICEKVAVFNKGKIEEINSREEIFNRPTTYAAAVLTGCKNISKAKKISENKVYAVDLGLELNCNEVDDDVKFVGIYTEHLKVSEDNKEDNTFEFNILNVIDNLFSHTLVLSPRIKDYETQKIYMEVSESQFKGIENKKSIYLHFNKKNLLLLNK</sequence>
<evidence type="ECO:0000259" key="4">
    <source>
        <dbReference type="PROSITE" id="PS50893"/>
    </source>
</evidence>
<dbReference type="AlphaFoldDB" id="A0A6N7XYQ4"/>
<gene>
    <name evidence="5" type="ORF">FYJ83_15955</name>
</gene>
<dbReference type="PANTHER" id="PTHR42781:SF4">
    <property type="entry name" value="SPERMIDINE_PUTRESCINE IMPORT ATP-BINDING PROTEIN POTA"/>
    <property type="match status" value="1"/>
</dbReference>
<protein>
    <submittedName>
        <fullName evidence="5">ATP-binding cassette domain-containing protein</fullName>
    </submittedName>
</protein>
<comment type="caution">
    <text evidence="5">The sequence shown here is derived from an EMBL/GenBank/DDBJ whole genome shotgun (WGS) entry which is preliminary data.</text>
</comment>
<accession>A0A6N7XYQ4</accession>
<dbReference type="SMART" id="SM00382">
    <property type="entry name" value="AAA"/>
    <property type="match status" value="1"/>
</dbReference>
<dbReference type="GO" id="GO:0016887">
    <property type="term" value="F:ATP hydrolysis activity"/>
    <property type="evidence" value="ECO:0007669"/>
    <property type="project" value="InterPro"/>
</dbReference>
<dbReference type="PANTHER" id="PTHR42781">
    <property type="entry name" value="SPERMIDINE/PUTRESCINE IMPORT ATP-BINDING PROTEIN POTA"/>
    <property type="match status" value="1"/>
</dbReference>
<feature type="domain" description="ABC transporter" evidence="4">
    <location>
        <begin position="3"/>
        <end position="238"/>
    </location>
</feature>
<evidence type="ECO:0000313" key="5">
    <source>
        <dbReference type="EMBL" id="MSU02957.1"/>
    </source>
</evidence>
<dbReference type="InterPro" id="IPR003439">
    <property type="entry name" value="ABC_transporter-like_ATP-bd"/>
</dbReference>
<dbReference type="RefSeq" id="WP_154442279.1">
    <property type="nucleotide sequence ID" value="NZ_VUNQ01000049.1"/>
</dbReference>
<dbReference type="Proteomes" id="UP000469523">
    <property type="component" value="Unassembled WGS sequence"/>
</dbReference>
<keyword evidence="6" id="KW-1185">Reference proteome</keyword>
<dbReference type="Gene3D" id="3.40.50.300">
    <property type="entry name" value="P-loop containing nucleotide triphosphate hydrolases"/>
    <property type="match status" value="1"/>
</dbReference>
<keyword evidence="2" id="KW-0547">Nucleotide-binding</keyword>
<dbReference type="Pfam" id="PF00005">
    <property type="entry name" value="ABC_tran"/>
    <property type="match status" value="1"/>
</dbReference>
<dbReference type="InterPro" id="IPR027417">
    <property type="entry name" value="P-loop_NTPase"/>
</dbReference>
<dbReference type="SUPFAM" id="SSF52540">
    <property type="entry name" value="P-loop containing nucleoside triphosphate hydrolases"/>
    <property type="match status" value="1"/>
</dbReference>
<keyword evidence="3 5" id="KW-0067">ATP-binding</keyword>